<dbReference type="PROSITE" id="PS50850">
    <property type="entry name" value="MFS"/>
    <property type="match status" value="1"/>
</dbReference>
<comment type="caution">
    <text evidence="9">The sequence shown here is derived from an EMBL/GenBank/DDBJ whole genome shotgun (WGS) entry which is preliminary data.</text>
</comment>
<evidence type="ECO:0000313" key="9">
    <source>
        <dbReference type="EMBL" id="MET3645360.1"/>
    </source>
</evidence>
<dbReference type="InterPro" id="IPR020846">
    <property type="entry name" value="MFS_dom"/>
</dbReference>
<evidence type="ECO:0000256" key="2">
    <source>
        <dbReference type="ARBA" id="ARBA00008335"/>
    </source>
</evidence>
<evidence type="ECO:0000256" key="4">
    <source>
        <dbReference type="ARBA" id="ARBA00022692"/>
    </source>
</evidence>
<feature type="transmembrane region" description="Helical" evidence="7">
    <location>
        <begin position="325"/>
        <end position="346"/>
    </location>
</feature>
<keyword evidence="4 7" id="KW-0812">Transmembrane</keyword>
<evidence type="ECO:0000259" key="8">
    <source>
        <dbReference type="PROSITE" id="PS50850"/>
    </source>
</evidence>
<proteinExistence type="inferred from homology"/>
<dbReference type="RefSeq" id="WP_354281870.1">
    <property type="nucleotide sequence ID" value="NZ_JBEPMK010000010.1"/>
</dbReference>
<comment type="subcellular location">
    <subcellularLocation>
        <location evidence="1">Cell membrane</location>
        <topology evidence="1">Multi-pass membrane protein</topology>
    </subcellularLocation>
</comment>
<evidence type="ECO:0000256" key="3">
    <source>
        <dbReference type="ARBA" id="ARBA00022448"/>
    </source>
</evidence>
<feature type="transmembrane region" description="Helical" evidence="7">
    <location>
        <begin position="73"/>
        <end position="93"/>
    </location>
</feature>
<sequence>MKRIIEKISILSLSLMLVSTFAVSPALPQMMKEFACQGISAAQVEFLMTIPSLTIMLTLLANGFIVKFFSERAIVVTGLLAMAIGGSMPIVFASYPLMVVARIILGLGIGLINARAINIIGYYYQGKERIQMLGLRGSTEVLGSAGLTMIVGWLTGYGWQAAFLIYLLALVILGLFLAFVPSHHEEQATDTVEAPKVTKPLWKMGLALAFLAFFVINVNTFITIRIPIIVDQAGLGTAVQASWVLSLMQLMGIVSGTVFGQLMGRFKGWLLSLSYLIFGLAVLVVAYSANLFVLAIGAMCSGFFYSLVLAIVFSRVTEQTPPPLLNTLMTVVLLGCNIGGASASVLPNFLEKLNPSKTGAFGIYAITCLVIGAYLLFRQWKKLK</sequence>
<gene>
    <name evidence="9" type="ORF">ABID27_002025</name>
</gene>
<evidence type="ECO:0000256" key="7">
    <source>
        <dbReference type="SAM" id="Phobius"/>
    </source>
</evidence>
<feature type="transmembrane region" description="Helical" evidence="7">
    <location>
        <begin position="269"/>
        <end position="287"/>
    </location>
</feature>
<feature type="transmembrane region" description="Helical" evidence="7">
    <location>
        <begin position="133"/>
        <end position="155"/>
    </location>
</feature>
<feature type="domain" description="Major facilitator superfamily (MFS) profile" evidence="8">
    <location>
        <begin position="5"/>
        <end position="383"/>
    </location>
</feature>
<dbReference type="Gene3D" id="1.20.1250.20">
    <property type="entry name" value="MFS general substrate transporter like domains"/>
    <property type="match status" value="2"/>
</dbReference>
<keyword evidence="5 7" id="KW-1133">Transmembrane helix</keyword>
<evidence type="ECO:0000256" key="1">
    <source>
        <dbReference type="ARBA" id="ARBA00004651"/>
    </source>
</evidence>
<dbReference type="PANTHER" id="PTHR23514">
    <property type="entry name" value="BYPASS OF STOP CODON PROTEIN 6"/>
    <property type="match status" value="1"/>
</dbReference>
<evidence type="ECO:0000256" key="6">
    <source>
        <dbReference type="ARBA" id="ARBA00023136"/>
    </source>
</evidence>
<dbReference type="Pfam" id="PF07690">
    <property type="entry name" value="MFS_1"/>
    <property type="match status" value="1"/>
</dbReference>
<dbReference type="SUPFAM" id="SSF103473">
    <property type="entry name" value="MFS general substrate transporter"/>
    <property type="match status" value="1"/>
</dbReference>
<keyword evidence="10" id="KW-1185">Reference proteome</keyword>
<evidence type="ECO:0000256" key="5">
    <source>
        <dbReference type="ARBA" id="ARBA00022989"/>
    </source>
</evidence>
<evidence type="ECO:0000313" key="10">
    <source>
        <dbReference type="Proteomes" id="UP001549055"/>
    </source>
</evidence>
<dbReference type="PANTHER" id="PTHR23514:SF3">
    <property type="entry name" value="BYPASS OF STOP CODON PROTEIN 6"/>
    <property type="match status" value="1"/>
</dbReference>
<feature type="transmembrane region" description="Helical" evidence="7">
    <location>
        <begin position="358"/>
        <end position="377"/>
    </location>
</feature>
<reference evidence="9 10" key="1">
    <citation type="submission" date="2024-06" db="EMBL/GenBank/DDBJ databases">
        <title>Genomic Encyclopedia of Type Strains, Phase IV (KMG-IV): sequencing the most valuable type-strain genomes for metagenomic binning, comparative biology and taxonomic classification.</title>
        <authorList>
            <person name="Goeker M."/>
        </authorList>
    </citation>
    <scope>NUCLEOTIDE SEQUENCE [LARGE SCALE GENOMIC DNA]</scope>
    <source>
        <strain evidence="9 10">DSM 15349</strain>
    </source>
</reference>
<feature type="transmembrane region" description="Helical" evidence="7">
    <location>
        <begin position="46"/>
        <end position="66"/>
    </location>
</feature>
<protein>
    <submittedName>
        <fullName evidence="9">MFS family permease</fullName>
    </submittedName>
</protein>
<feature type="transmembrane region" description="Helical" evidence="7">
    <location>
        <begin position="161"/>
        <end position="180"/>
    </location>
</feature>
<dbReference type="InterPro" id="IPR036259">
    <property type="entry name" value="MFS_trans_sf"/>
</dbReference>
<feature type="transmembrane region" description="Helical" evidence="7">
    <location>
        <begin position="293"/>
        <end position="313"/>
    </location>
</feature>
<feature type="transmembrane region" description="Helical" evidence="7">
    <location>
        <begin position="242"/>
        <end position="262"/>
    </location>
</feature>
<accession>A0ABV2JN48</accession>
<keyword evidence="3" id="KW-0813">Transport</keyword>
<dbReference type="InterPro" id="IPR011701">
    <property type="entry name" value="MFS"/>
</dbReference>
<keyword evidence="6 7" id="KW-0472">Membrane</keyword>
<organism evidence="9 10">
    <name type="scientific">Streptococcus gallinaceus</name>
    <dbReference type="NCBI Taxonomy" id="165758"/>
    <lineage>
        <taxon>Bacteria</taxon>
        <taxon>Bacillati</taxon>
        <taxon>Bacillota</taxon>
        <taxon>Bacilli</taxon>
        <taxon>Lactobacillales</taxon>
        <taxon>Streptococcaceae</taxon>
        <taxon>Streptococcus</taxon>
    </lineage>
</organism>
<comment type="similarity">
    <text evidence="2">Belongs to the major facilitator superfamily.</text>
</comment>
<name>A0ABV2JN48_9STRE</name>
<dbReference type="InterPro" id="IPR051788">
    <property type="entry name" value="MFS_Transporter"/>
</dbReference>
<dbReference type="EMBL" id="JBEPMK010000010">
    <property type="protein sequence ID" value="MET3645360.1"/>
    <property type="molecule type" value="Genomic_DNA"/>
</dbReference>
<feature type="transmembrane region" description="Helical" evidence="7">
    <location>
        <begin position="99"/>
        <end position="121"/>
    </location>
</feature>
<dbReference type="Proteomes" id="UP001549055">
    <property type="component" value="Unassembled WGS sequence"/>
</dbReference>
<feature type="transmembrane region" description="Helical" evidence="7">
    <location>
        <begin position="201"/>
        <end position="222"/>
    </location>
</feature>